<dbReference type="GeneTree" id="ENSGT00940000181971"/>
<dbReference type="GO" id="GO:0030686">
    <property type="term" value="C:90S preribosome"/>
    <property type="evidence" value="ECO:0007669"/>
    <property type="project" value="TreeGrafter"/>
</dbReference>
<reference evidence="2" key="1">
    <citation type="submission" date="2025-08" db="UniProtKB">
        <authorList>
            <consortium name="Ensembl"/>
        </authorList>
    </citation>
    <scope>IDENTIFICATION</scope>
</reference>
<dbReference type="GO" id="GO:0000472">
    <property type="term" value="P:endonucleolytic cleavage to generate mature 5'-end of SSU-rRNA from (SSU-rRNA, 5.8S rRNA, LSU-rRNA)"/>
    <property type="evidence" value="ECO:0007669"/>
    <property type="project" value="TreeGrafter"/>
</dbReference>
<keyword evidence="3" id="KW-1185">Reference proteome</keyword>
<evidence type="ECO:0000313" key="3">
    <source>
        <dbReference type="Proteomes" id="UP000261660"/>
    </source>
</evidence>
<accession>A0A3Q3ELU3</accession>
<dbReference type="InParanoid" id="A0A3Q3ELU3"/>
<dbReference type="STRING" id="56723.ENSLBEP00000008491"/>
<dbReference type="Pfam" id="PF22493">
    <property type="entry name" value="PUF_NOP9"/>
    <property type="match status" value="1"/>
</dbReference>
<dbReference type="InterPro" id="IPR001313">
    <property type="entry name" value="Pumilio_RNA-bd_rpt"/>
</dbReference>
<protein>
    <submittedName>
        <fullName evidence="2">Nucleolar protein 9-like</fullName>
    </submittedName>
</protein>
<dbReference type="Ensembl" id="ENSLBET00000008920.1">
    <property type="protein sequence ID" value="ENSLBEP00000008491.1"/>
    <property type="gene ID" value="ENSLBEG00000006533.1"/>
</dbReference>
<evidence type="ECO:0000256" key="1">
    <source>
        <dbReference type="ARBA" id="ARBA00022737"/>
    </source>
</evidence>
<dbReference type="Proteomes" id="UP000261660">
    <property type="component" value="Unplaced"/>
</dbReference>
<reference evidence="2" key="2">
    <citation type="submission" date="2025-09" db="UniProtKB">
        <authorList>
            <consortium name="Ensembl"/>
        </authorList>
    </citation>
    <scope>IDENTIFICATION</scope>
</reference>
<keyword evidence="1" id="KW-0677">Repeat</keyword>
<dbReference type="GO" id="GO:0000480">
    <property type="term" value="P:endonucleolytic cleavage in 5'-ETS of tricistronic rRNA transcript (SSU-rRNA, 5.8S rRNA, LSU-rRNA)"/>
    <property type="evidence" value="ECO:0007669"/>
    <property type="project" value="TreeGrafter"/>
</dbReference>
<dbReference type="GO" id="GO:0000447">
    <property type="term" value="P:endonucleolytic cleavage in ITS1 to separate SSU-rRNA from 5.8S rRNA and LSU-rRNA from tricistronic rRNA transcript (SSU-rRNA, 5.8S rRNA, LSU-rRNA)"/>
    <property type="evidence" value="ECO:0007669"/>
    <property type="project" value="TreeGrafter"/>
</dbReference>
<dbReference type="PANTHER" id="PTHR13102:SF0">
    <property type="entry name" value="NUCLEOLAR PROTEIN 9"/>
    <property type="match status" value="1"/>
</dbReference>
<organism evidence="2 3">
    <name type="scientific">Labrus bergylta</name>
    <name type="common">ballan wrasse</name>
    <dbReference type="NCBI Taxonomy" id="56723"/>
    <lineage>
        <taxon>Eukaryota</taxon>
        <taxon>Metazoa</taxon>
        <taxon>Chordata</taxon>
        <taxon>Craniata</taxon>
        <taxon>Vertebrata</taxon>
        <taxon>Euteleostomi</taxon>
        <taxon>Actinopterygii</taxon>
        <taxon>Neopterygii</taxon>
        <taxon>Teleostei</taxon>
        <taxon>Neoteleostei</taxon>
        <taxon>Acanthomorphata</taxon>
        <taxon>Eupercaria</taxon>
        <taxon>Labriformes</taxon>
        <taxon>Labridae</taxon>
        <taxon>Labrus</taxon>
    </lineage>
</organism>
<sequence>MMSHNQIHLLSTIIHSLLNIKLSNFSESTGQNTEQNHLDQKLEKIIIQKKRLGSRVLEAIWNGASVSHRHNIAQELVSSESQLRSDQFARHVWAKFALSHFIHRRAHWQEIQTGESKKRKLFSEILE</sequence>
<dbReference type="PANTHER" id="PTHR13102">
    <property type="entry name" value="NUCLEOLAR PROTEIN 9"/>
    <property type="match status" value="1"/>
</dbReference>
<evidence type="ECO:0000313" key="2">
    <source>
        <dbReference type="Ensembl" id="ENSLBEP00000008491.1"/>
    </source>
</evidence>
<dbReference type="GO" id="GO:0000056">
    <property type="term" value="P:ribosomal small subunit export from nucleus"/>
    <property type="evidence" value="ECO:0007669"/>
    <property type="project" value="TreeGrafter"/>
</dbReference>
<dbReference type="GO" id="GO:0005730">
    <property type="term" value="C:nucleolus"/>
    <property type="evidence" value="ECO:0007669"/>
    <property type="project" value="TreeGrafter"/>
</dbReference>
<name>A0A3Q3ELU3_9LABR</name>
<dbReference type="SUPFAM" id="SSF48371">
    <property type="entry name" value="ARM repeat"/>
    <property type="match status" value="1"/>
</dbReference>
<dbReference type="InterPro" id="IPR016024">
    <property type="entry name" value="ARM-type_fold"/>
</dbReference>
<dbReference type="AlphaFoldDB" id="A0A3Q3ELU3"/>
<dbReference type="InterPro" id="IPR040000">
    <property type="entry name" value="NOP9"/>
</dbReference>
<proteinExistence type="predicted"/>
<dbReference type="GO" id="GO:0030688">
    <property type="term" value="C:preribosome, small subunit precursor"/>
    <property type="evidence" value="ECO:0007669"/>
    <property type="project" value="TreeGrafter"/>
</dbReference>
<dbReference type="GO" id="GO:0003723">
    <property type="term" value="F:RNA binding"/>
    <property type="evidence" value="ECO:0007669"/>
    <property type="project" value="InterPro"/>
</dbReference>